<proteinExistence type="inferred from homology"/>
<evidence type="ECO:0000256" key="2">
    <source>
        <dbReference type="ARBA" id="ARBA00007998"/>
    </source>
</evidence>
<comment type="similarity">
    <text evidence="2">Belongs to the amino acid-polyamine-organocation (APC) superfamily. Spore germination protein (SGP) (TC 2.A.3.9) family.</text>
</comment>
<keyword evidence="4" id="KW-0309">Germination</keyword>
<gene>
    <name evidence="9" type="ORF">H8730_13100</name>
</gene>
<feature type="transmembrane region" description="Helical" evidence="8">
    <location>
        <begin position="12"/>
        <end position="29"/>
    </location>
</feature>
<feature type="transmembrane region" description="Helical" evidence="8">
    <location>
        <begin position="148"/>
        <end position="168"/>
    </location>
</feature>
<evidence type="ECO:0000256" key="1">
    <source>
        <dbReference type="ARBA" id="ARBA00004141"/>
    </source>
</evidence>
<reference evidence="9" key="1">
    <citation type="submission" date="2020-08" db="EMBL/GenBank/DDBJ databases">
        <title>Genome public.</title>
        <authorList>
            <person name="Liu C."/>
            <person name="Sun Q."/>
        </authorList>
    </citation>
    <scope>NUCLEOTIDE SEQUENCE</scope>
    <source>
        <strain evidence="9">NSJ-32</strain>
    </source>
</reference>
<dbReference type="Gene3D" id="1.20.1740.10">
    <property type="entry name" value="Amino acid/polyamine transporter I"/>
    <property type="match status" value="1"/>
</dbReference>
<dbReference type="InterPro" id="IPR004761">
    <property type="entry name" value="Spore_GerAB"/>
</dbReference>
<dbReference type="PANTHER" id="PTHR34975:SF2">
    <property type="entry name" value="SPORE GERMINATION PROTEIN A2"/>
    <property type="match status" value="1"/>
</dbReference>
<dbReference type="Proteomes" id="UP000657006">
    <property type="component" value="Unassembled WGS sequence"/>
</dbReference>
<keyword evidence="10" id="KW-1185">Reference proteome</keyword>
<name>A0A926DSJ3_9FIRM</name>
<keyword evidence="7 8" id="KW-0472">Membrane</keyword>
<feature type="transmembrane region" description="Helical" evidence="8">
    <location>
        <begin position="220"/>
        <end position="242"/>
    </location>
</feature>
<comment type="caution">
    <text evidence="9">The sequence shown here is derived from an EMBL/GenBank/DDBJ whole genome shotgun (WGS) entry which is preliminary data.</text>
</comment>
<feature type="transmembrane region" description="Helical" evidence="8">
    <location>
        <begin position="118"/>
        <end position="136"/>
    </location>
</feature>
<sequence length="372" mass="41742">MIENNDKISRHQLCTLLIINLFGTTSLTLPRYGAEAAGTDGWIAILGAVALACLFVFVITRLTKRFPDSTFVEFTEKIVTKPVAIAISLVLCGLLIVFSALELRMFGEIVKQTLLNRTPLGVITATMLLTVVYSARKGYECRARMAEIFIFLIFIPIIILILFAIPQVDLHNLGPIFTTSPKEVVTGSVQISMKFSVLILLLVGGSFLAKDQRKHVGRSVILAVILVGIVDILLFFLTMGSFGETGTVESLWPVMNLMQIIDIPILEIERQDALMMVFWILTEFTLINEYVFFAGIILQKIFRKRSHRKFLLPLVPVIFILSFIPPGVMETFAWMDAVYFWTGILFLLPIPLLLLLISKGRGLKEDGYDQSY</sequence>
<feature type="transmembrane region" description="Helical" evidence="8">
    <location>
        <begin position="276"/>
        <end position="298"/>
    </location>
</feature>
<protein>
    <submittedName>
        <fullName evidence="9">Endospore germination permease</fullName>
    </submittedName>
</protein>
<evidence type="ECO:0000256" key="5">
    <source>
        <dbReference type="ARBA" id="ARBA00022692"/>
    </source>
</evidence>
<evidence type="ECO:0000256" key="3">
    <source>
        <dbReference type="ARBA" id="ARBA00022448"/>
    </source>
</evidence>
<dbReference type="AlphaFoldDB" id="A0A926DSJ3"/>
<evidence type="ECO:0000313" key="10">
    <source>
        <dbReference type="Proteomes" id="UP000657006"/>
    </source>
</evidence>
<organism evidence="9 10">
    <name type="scientific">Bianquea renquensis</name>
    <dbReference type="NCBI Taxonomy" id="2763661"/>
    <lineage>
        <taxon>Bacteria</taxon>
        <taxon>Bacillati</taxon>
        <taxon>Bacillota</taxon>
        <taxon>Clostridia</taxon>
        <taxon>Eubacteriales</taxon>
        <taxon>Bianqueaceae</taxon>
        <taxon>Bianquea</taxon>
    </lineage>
</organism>
<dbReference type="NCBIfam" id="TIGR00912">
    <property type="entry name" value="2A0309"/>
    <property type="match status" value="1"/>
</dbReference>
<feature type="transmembrane region" description="Helical" evidence="8">
    <location>
        <begin position="310"/>
        <end position="326"/>
    </location>
</feature>
<evidence type="ECO:0000256" key="8">
    <source>
        <dbReference type="SAM" id="Phobius"/>
    </source>
</evidence>
<feature type="transmembrane region" description="Helical" evidence="8">
    <location>
        <begin position="41"/>
        <end position="62"/>
    </location>
</feature>
<keyword evidence="5 8" id="KW-0812">Transmembrane</keyword>
<keyword evidence="3" id="KW-0813">Transport</keyword>
<dbReference type="PANTHER" id="PTHR34975">
    <property type="entry name" value="SPORE GERMINATION PROTEIN A2"/>
    <property type="match status" value="1"/>
</dbReference>
<evidence type="ECO:0000256" key="4">
    <source>
        <dbReference type="ARBA" id="ARBA00022544"/>
    </source>
</evidence>
<feature type="transmembrane region" description="Helical" evidence="8">
    <location>
        <begin position="83"/>
        <end position="106"/>
    </location>
</feature>
<dbReference type="EMBL" id="JACRSQ010000023">
    <property type="protein sequence ID" value="MBC8544478.1"/>
    <property type="molecule type" value="Genomic_DNA"/>
</dbReference>
<keyword evidence="6 8" id="KW-1133">Transmembrane helix</keyword>
<accession>A0A926DSJ3</accession>
<dbReference type="Pfam" id="PF03845">
    <property type="entry name" value="Spore_permease"/>
    <property type="match status" value="1"/>
</dbReference>
<feature type="transmembrane region" description="Helical" evidence="8">
    <location>
        <begin position="338"/>
        <end position="357"/>
    </location>
</feature>
<feature type="transmembrane region" description="Helical" evidence="8">
    <location>
        <begin position="188"/>
        <end position="208"/>
    </location>
</feature>
<evidence type="ECO:0000256" key="7">
    <source>
        <dbReference type="ARBA" id="ARBA00023136"/>
    </source>
</evidence>
<dbReference type="GO" id="GO:0016020">
    <property type="term" value="C:membrane"/>
    <property type="evidence" value="ECO:0007669"/>
    <property type="project" value="UniProtKB-SubCell"/>
</dbReference>
<dbReference type="RefSeq" id="WP_177717751.1">
    <property type="nucleotide sequence ID" value="NZ_JACRSQ010000023.1"/>
</dbReference>
<evidence type="ECO:0000256" key="6">
    <source>
        <dbReference type="ARBA" id="ARBA00022989"/>
    </source>
</evidence>
<evidence type="ECO:0000313" key="9">
    <source>
        <dbReference type="EMBL" id="MBC8544478.1"/>
    </source>
</evidence>
<comment type="subcellular location">
    <subcellularLocation>
        <location evidence="1">Membrane</location>
        <topology evidence="1">Multi-pass membrane protein</topology>
    </subcellularLocation>
</comment>
<dbReference type="GO" id="GO:0009847">
    <property type="term" value="P:spore germination"/>
    <property type="evidence" value="ECO:0007669"/>
    <property type="project" value="InterPro"/>
</dbReference>